<dbReference type="STRING" id="195913.SAMN04488004_10178"/>
<dbReference type="AlphaFoldDB" id="A0A1I4BQ10"/>
<evidence type="ECO:0000313" key="2">
    <source>
        <dbReference type="EMBL" id="SFK70490.1"/>
    </source>
</evidence>
<protein>
    <submittedName>
        <fullName evidence="2">Uncharacterized protein</fullName>
    </submittedName>
</protein>
<evidence type="ECO:0000256" key="1">
    <source>
        <dbReference type="SAM" id="MobiDB-lite"/>
    </source>
</evidence>
<feature type="region of interest" description="Disordered" evidence="1">
    <location>
        <begin position="1"/>
        <end position="45"/>
    </location>
</feature>
<dbReference type="OrthoDB" id="7666115at2"/>
<feature type="compositionally biased region" description="Gly residues" evidence="1">
    <location>
        <begin position="16"/>
        <end position="27"/>
    </location>
</feature>
<feature type="compositionally biased region" description="Basic and acidic residues" evidence="1">
    <location>
        <begin position="29"/>
        <end position="38"/>
    </location>
</feature>
<sequence>MAAEMRNPPKNHGDGHGNNGNGRGNGNGKKYDRAEPARGNDNARGGNADLARIATGIAAASGLIYLTPDMDAAQFTDDDYRTIANCPPGLAKKDPPCVPPGLAKKGVTYQDWAGYDQDALRGVFDDRWTAYTPAVPAPDAPRDTALTSAQIRQIFDLPAEPEGKRYAVIDGRPVLLSAEDYEKLMTINTLAARPTLADSITVLPDAALTQEQLINRYNLPALGDGQNYAVLDNQIIALPDQSYDLLQLIRILGAV</sequence>
<organism evidence="2 3">
    <name type="scientific">Loktanella salsilacus</name>
    <dbReference type="NCBI Taxonomy" id="195913"/>
    <lineage>
        <taxon>Bacteria</taxon>
        <taxon>Pseudomonadati</taxon>
        <taxon>Pseudomonadota</taxon>
        <taxon>Alphaproteobacteria</taxon>
        <taxon>Rhodobacterales</taxon>
        <taxon>Roseobacteraceae</taxon>
        <taxon>Loktanella</taxon>
    </lineage>
</organism>
<dbReference type="Proteomes" id="UP000199550">
    <property type="component" value="Unassembled WGS sequence"/>
</dbReference>
<reference evidence="2 3" key="1">
    <citation type="submission" date="2016-10" db="EMBL/GenBank/DDBJ databases">
        <authorList>
            <person name="de Groot N.N."/>
        </authorList>
    </citation>
    <scope>NUCLEOTIDE SEQUENCE [LARGE SCALE GENOMIC DNA]</scope>
    <source>
        <strain evidence="2 3">DSM 16199</strain>
    </source>
</reference>
<gene>
    <name evidence="2" type="ORF">SAMN04488004_10178</name>
</gene>
<keyword evidence="3" id="KW-1185">Reference proteome</keyword>
<dbReference type="EMBL" id="FOTF01000001">
    <property type="protein sequence ID" value="SFK70490.1"/>
    <property type="molecule type" value="Genomic_DNA"/>
</dbReference>
<name>A0A1I4BQ10_9RHOB</name>
<accession>A0A1I4BQ10</accession>
<evidence type="ECO:0000313" key="3">
    <source>
        <dbReference type="Proteomes" id="UP000199550"/>
    </source>
</evidence>
<dbReference type="RefSeq" id="WP_090184013.1">
    <property type="nucleotide sequence ID" value="NZ_FOTF01000001.1"/>
</dbReference>
<proteinExistence type="predicted"/>